<dbReference type="SUPFAM" id="SSF158472">
    <property type="entry name" value="HAMP domain-like"/>
    <property type="match status" value="1"/>
</dbReference>
<keyword evidence="8" id="KW-0547">Nucleotide-binding</keyword>
<evidence type="ECO:0000256" key="3">
    <source>
        <dbReference type="ARBA" id="ARBA00012438"/>
    </source>
</evidence>
<evidence type="ECO:0000313" key="18">
    <source>
        <dbReference type="Proteomes" id="UP000601768"/>
    </source>
</evidence>
<evidence type="ECO:0000256" key="14">
    <source>
        <dbReference type="SAM" id="Phobius"/>
    </source>
</evidence>
<dbReference type="EC" id="2.7.13.3" evidence="3"/>
<dbReference type="Pfam" id="PF00512">
    <property type="entry name" value="HisKA"/>
    <property type="match status" value="1"/>
</dbReference>
<evidence type="ECO:0000259" key="15">
    <source>
        <dbReference type="PROSITE" id="PS50109"/>
    </source>
</evidence>
<dbReference type="Gene3D" id="1.10.8.500">
    <property type="entry name" value="HAMP domain in histidine kinase"/>
    <property type="match status" value="1"/>
</dbReference>
<evidence type="ECO:0000256" key="1">
    <source>
        <dbReference type="ARBA" id="ARBA00000085"/>
    </source>
</evidence>
<evidence type="ECO:0000256" key="6">
    <source>
        <dbReference type="ARBA" id="ARBA00022679"/>
    </source>
</evidence>
<dbReference type="PANTHER" id="PTHR45528">
    <property type="entry name" value="SENSOR HISTIDINE KINASE CPXA"/>
    <property type="match status" value="1"/>
</dbReference>
<dbReference type="CDD" id="cd00082">
    <property type="entry name" value="HisKA"/>
    <property type="match status" value="1"/>
</dbReference>
<dbReference type="Gene3D" id="1.10.287.130">
    <property type="match status" value="1"/>
</dbReference>
<evidence type="ECO:0000256" key="11">
    <source>
        <dbReference type="ARBA" id="ARBA00022989"/>
    </source>
</evidence>
<keyword evidence="10" id="KW-0067">ATP-binding</keyword>
<comment type="caution">
    <text evidence="17">The sequence shown here is derived from an EMBL/GenBank/DDBJ whole genome shotgun (WGS) entry which is preliminary data.</text>
</comment>
<dbReference type="SMART" id="SM00304">
    <property type="entry name" value="HAMP"/>
    <property type="match status" value="1"/>
</dbReference>
<evidence type="ECO:0000256" key="7">
    <source>
        <dbReference type="ARBA" id="ARBA00022692"/>
    </source>
</evidence>
<dbReference type="GO" id="GO:0005886">
    <property type="term" value="C:plasma membrane"/>
    <property type="evidence" value="ECO:0007669"/>
    <property type="project" value="UniProtKB-SubCell"/>
</dbReference>
<dbReference type="PROSITE" id="PS50885">
    <property type="entry name" value="HAMP"/>
    <property type="match status" value="1"/>
</dbReference>
<dbReference type="PROSITE" id="PS50109">
    <property type="entry name" value="HIS_KIN"/>
    <property type="match status" value="1"/>
</dbReference>
<dbReference type="FunFam" id="3.30.565.10:FF:000011">
    <property type="entry name" value="Sensor histidine kinase CpxA"/>
    <property type="match status" value="1"/>
</dbReference>
<dbReference type="Pfam" id="PF02518">
    <property type="entry name" value="HATPase_c"/>
    <property type="match status" value="1"/>
</dbReference>
<dbReference type="SUPFAM" id="SSF47384">
    <property type="entry name" value="Homodimeric domain of signal transducing histidine kinase"/>
    <property type="match status" value="1"/>
</dbReference>
<evidence type="ECO:0000256" key="12">
    <source>
        <dbReference type="ARBA" id="ARBA00023012"/>
    </source>
</evidence>
<dbReference type="Pfam" id="PF00672">
    <property type="entry name" value="HAMP"/>
    <property type="match status" value="1"/>
</dbReference>
<keyword evidence="18" id="KW-1185">Reference proteome</keyword>
<dbReference type="RefSeq" id="WP_186508267.1">
    <property type="nucleotide sequence ID" value="NZ_JACNEP010000021.1"/>
</dbReference>
<evidence type="ECO:0000256" key="10">
    <source>
        <dbReference type="ARBA" id="ARBA00022840"/>
    </source>
</evidence>
<dbReference type="InterPro" id="IPR050398">
    <property type="entry name" value="HssS/ArlS-like"/>
</dbReference>
<name>A0A8J6M185_9ALTE</name>
<keyword evidence="7 14" id="KW-0812">Transmembrane</keyword>
<dbReference type="InterPro" id="IPR003660">
    <property type="entry name" value="HAMP_dom"/>
</dbReference>
<dbReference type="SMART" id="SM00388">
    <property type="entry name" value="HisKA"/>
    <property type="match status" value="1"/>
</dbReference>
<evidence type="ECO:0000256" key="2">
    <source>
        <dbReference type="ARBA" id="ARBA00004651"/>
    </source>
</evidence>
<evidence type="ECO:0000313" key="17">
    <source>
        <dbReference type="EMBL" id="MBC3767634.1"/>
    </source>
</evidence>
<feature type="transmembrane region" description="Helical" evidence="14">
    <location>
        <begin position="171"/>
        <end position="193"/>
    </location>
</feature>
<proteinExistence type="predicted"/>
<dbReference type="GO" id="GO:0005524">
    <property type="term" value="F:ATP binding"/>
    <property type="evidence" value="ECO:0007669"/>
    <property type="project" value="UniProtKB-KW"/>
</dbReference>
<evidence type="ECO:0000256" key="8">
    <source>
        <dbReference type="ARBA" id="ARBA00022741"/>
    </source>
</evidence>
<comment type="subcellular location">
    <subcellularLocation>
        <location evidence="2">Cell membrane</location>
        <topology evidence="2">Multi-pass membrane protein</topology>
    </subcellularLocation>
</comment>
<dbReference type="GO" id="GO:0000155">
    <property type="term" value="F:phosphorelay sensor kinase activity"/>
    <property type="evidence" value="ECO:0007669"/>
    <property type="project" value="InterPro"/>
</dbReference>
<dbReference type="InterPro" id="IPR003661">
    <property type="entry name" value="HisK_dim/P_dom"/>
</dbReference>
<dbReference type="InterPro" id="IPR003594">
    <property type="entry name" value="HATPase_dom"/>
</dbReference>
<dbReference type="Gene3D" id="3.30.565.10">
    <property type="entry name" value="Histidine kinase-like ATPase, C-terminal domain"/>
    <property type="match status" value="1"/>
</dbReference>
<evidence type="ECO:0000256" key="13">
    <source>
        <dbReference type="ARBA" id="ARBA00023136"/>
    </source>
</evidence>
<evidence type="ECO:0000256" key="5">
    <source>
        <dbReference type="ARBA" id="ARBA00022553"/>
    </source>
</evidence>
<feature type="domain" description="HAMP" evidence="16">
    <location>
        <begin position="190"/>
        <end position="244"/>
    </location>
</feature>
<protein>
    <recommendedName>
        <fullName evidence="3">histidine kinase</fullName>
        <ecNumber evidence="3">2.7.13.3</ecNumber>
    </recommendedName>
</protein>
<dbReference type="InterPro" id="IPR004358">
    <property type="entry name" value="Sig_transdc_His_kin-like_C"/>
</dbReference>
<keyword evidence="13 14" id="KW-0472">Membrane</keyword>
<keyword evidence="6" id="KW-0808">Transferase</keyword>
<dbReference type="SMART" id="SM00387">
    <property type="entry name" value="HATPase_c"/>
    <property type="match status" value="1"/>
</dbReference>
<dbReference type="CDD" id="cd06225">
    <property type="entry name" value="HAMP"/>
    <property type="match status" value="1"/>
</dbReference>
<evidence type="ECO:0000256" key="4">
    <source>
        <dbReference type="ARBA" id="ARBA00022475"/>
    </source>
</evidence>
<keyword evidence="4" id="KW-1003">Cell membrane</keyword>
<dbReference type="Proteomes" id="UP000601768">
    <property type="component" value="Unassembled WGS sequence"/>
</dbReference>
<dbReference type="AlphaFoldDB" id="A0A8J6M185"/>
<keyword evidence="5" id="KW-0597">Phosphoprotein</keyword>
<keyword evidence="9" id="KW-0418">Kinase</keyword>
<accession>A0A8J6M185</accession>
<dbReference type="SUPFAM" id="SSF55874">
    <property type="entry name" value="ATPase domain of HSP90 chaperone/DNA topoisomerase II/histidine kinase"/>
    <property type="match status" value="1"/>
</dbReference>
<keyword evidence="11 14" id="KW-1133">Transmembrane helix</keyword>
<keyword evidence="12" id="KW-0902">Two-component regulatory system</keyword>
<dbReference type="InterPro" id="IPR036097">
    <property type="entry name" value="HisK_dim/P_sf"/>
</dbReference>
<dbReference type="PRINTS" id="PR00344">
    <property type="entry name" value="BCTRLSENSOR"/>
</dbReference>
<evidence type="ECO:0000256" key="9">
    <source>
        <dbReference type="ARBA" id="ARBA00022777"/>
    </source>
</evidence>
<reference evidence="17" key="2">
    <citation type="submission" date="2020-08" db="EMBL/GenBank/DDBJ databases">
        <authorList>
            <person name="Lai Q."/>
        </authorList>
    </citation>
    <scope>NUCLEOTIDE SEQUENCE</scope>
    <source>
        <strain evidence="17">S27-2</strain>
    </source>
</reference>
<dbReference type="InterPro" id="IPR036890">
    <property type="entry name" value="HATPase_C_sf"/>
</dbReference>
<reference evidence="17" key="1">
    <citation type="journal article" date="2018" name="Int. J. Syst. Evol. Microbiol.">
        <title>Neptunicella marina gen. nov., sp. nov., isolated from surface seawater.</title>
        <authorList>
            <person name="Liu X."/>
            <person name="Lai Q."/>
            <person name="Du Y."/>
            <person name="Zhang X."/>
            <person name="Liu Z."/>
            <person name="Sun F."/>
            <person name="Shao Z."/>
        </authorList>
    </citation>
    <scope>NUCLEOTIDE SEQUENCE</scope>
    <source>
        <strain evidence="17">S27-2</strain>
    </source>
</reference>
<feature type="domain" description="Histidine kinase" evidence="15">
    <location>
        <begin position="252"/>
        <end position="459"/>
    </location>
</feature>
<organism evidence="17 18">
    <name type="scientific">Neptunicella marina</name>
    <dbReference type="NCBI Taxonomy" id="2125989"/>
    <lineage>
        <taxon>Bacteria</taxon>
        <taxon>Pseudomonadati</taxon>
        <taxon>Pseudomonadota</taxon>
        <taxon>Gammaproteobacteria</taxon>
        <taxon>Alteromonadales</taxon>
        <taxon>Alteromonadaceae</taxon>
        <taxon>Neptunicella</taxon>
    </lineage>
</organism>
<feature type="transmembrane region" description="Helical" evidence="14">
    <location>
        <begin position="17"/>
        <end position="36"/>
    </location>
</feature>
<dbReference type="PANTHER" id="PTHR45528:SF1">
    <property type="entry name" value="SENSOR HISTIDINE KINASE CPXA"/>
    <property type="match status" value="1"/>
</dbReference>
<dbReference type="InterPro" id="IPR005467">
    <property type="entry name" value="His_kinase_dom"/>
</dbReference>
<gene>
    <name evidence="17" type="ORF">H8B19_17270</name>
</gene>
<dbReference type="EMBL" id="JACNEP010000021">
    <property type="protein sequence ID" value="MBC3767634.1"/>
    <property type="molecule type" value="Genomic_DNA"/>
</dbReference>
<evidence type="ECO:0000259" key="16">
    <source>
        <dbReference type="PROSITE" id="PS50885"/>
    </source>
</evidence>
<sequence length="459" mass="51422">MKMIKKLNPLNSLFGRIFLWFWLAMLLIIITTAWVARQAFLERSLQPLNDKDQRSLIMHSKRLSQLNNSNNLTPDDLRKILMRMGQRSHSDLLLINVENKDIVSGFMPRELPMQQIFLDLVDQPSSFSIRLPGWRFAGPEHITLIGTDYVLFVGKREPPNLLRDIRHQPPYFLISIAVILSGLLCLLLSWSLVTPLRRLKSAANKMSKGDLSSRSGESANRQDEIGQLAHEFDAMAGHLENLIAGQKRMLADISHELRSPLARLQVAIGIAQQQQESTVLTRIETEAQRIESMLAQILTLSRLDSAQAELKLQTVNLADLLDNLIEDADFEASAHNKELEVSPIADIEIKVDSNLFCSAIENLLRNAIKYARHKVNVDIKVNNHNLQIQICDDGPGVSEHELDNIFRPFYRTASSRSRDSGGVGLGLAISQRAIESMNGSISADLKSGGGLCITVCLQK</sequence>
<comment type="catalytic activity">
    <reaction evidence="1">
        <text>ATP + protein L-histidine = ADP + protein N-phospho-L-histidine.</text>
        <dbReference type="EC" id="2.7.13.3"/>
    </reaction>
</comment>